<dbReference type="EMBL" id="JXQQ01000031">
    <property type="protein sequence ID" value="KIQ31571.1"/>
    <property type="molecule type" value="Genomic_DNA"/>
</dbReference>
<accession>A0A0D0MGZ5</accession>
<dbReference type="OrthoDB" id="8564562at2"/>
<evidence type="ECO:0000259" key="2">
    <source>
        <dbReference type="Pfam" id="PF05532"/>
    </source>
</evidence>
<comment type="similarity">
    <text evidence="1">Belongs to the UPF0337 (CsbD) family.</text>
</comment>
<dbReference type="AlphaFoldDB" id="A0A0D0MGZ5"/>
<feature type="domain" description="CsbD-like" evidence="2">
    <location>
        <begin position="4"/>
        <end position="56"/>
    </location>
</feature>
<evidence type="ECO:0000313" key="4">
    <source>
        <dbReference type="Proteomes" id="UP000032067"/>
    </source>
</evidence>
<dbReference type="SUPFAM" id="SSF69047">
    <property type="entry name" value="Hypothetical protein YjbJ"/>
    <property type="match status" value="1"/>
</dbReference>
<dbReference type="Proteomes" id="UP000032067">
    <property type="component" value="Unassembled WGS sequence"/>
</dbReference>
<dbReference type="Gene3D" id="1.10.1470.10">
    <property type="entry name" value="YjbJ"/>
    <property type="match status" value="1"/>
</dbReference>
<sequence length="65" mass="6829">MNKDQVAGRVEEAKGKVKEVTGKVVGNEKLQGEGVADQAAGKVQKTYGDVKEKAKDAIKSGADKL</sequence>
<evidence type="ECO:0000313" key="3">
    <source>
        <dbReference type="EMBL" id="KIQ31571.1"/>
    </source>
</evidence>
<evidence type="ECO:0000256" key="1">
    <source>
        <dbReference type="ARBA" id="ARBA00009129"/>
    </source>
</evidence>
<name>A0A0D0MGZ5_VARPD</name>
<organism evidence="3 4">
    <name type="scientific">Variovorax paradoxus</name>
    <dbReference type="NCBI Taxonomy" id="34073"/>
    <lineage>
        <taxon>Bacteria</taxon>
        <taxon>Pseudomonadati</taxon>
        <taxon>Pseudomonadota</taxon>
        <taxon>Betaproteobacteria</taxon>
        <taxon>Burkholderiales</taxon>
        <taxon>Comamonadaceae</taxon>
        <taxon>Variovorax</taxon>
    </lineage>
</organism>
<dbReference type="InterPro" id="IPR036629">
    <property type="entry name" value="YjbJ_sf"/>
</dbReference>
<proteinExistence type="inferred from homology"/>
<dbReference type="RefSeq" id="WP_042579577.1">
    <property type="nucleotide sequence ID" value="NZ_JXQQ01000031.1"/>
</dbReference>
<protein>
    <submittedName>
        <fullName evidence="3">General stress protein CsbD</fullName>
    </submittedName>
</protein>
<gene>
    <name evidence="3" type="ORF">RT97_14935</name>
</gene>
<dbReference type="InterPro" id="IPR008462">
    <property type="entry name" value="CsbD"/>
</dbReference>
<comment type="caution">
    <text evidence="3">The sequence shown here is derived from an EMBL/GenBank/DDBJ whole genome shotgun (WGS) entry which is preliminary data.</text>
</comment>
<reference evidence="3 4" key="1">
    <citation type="submission" date="2014-12" db="EMBL/GenBank/DDBJ databases">
        <title>16Stimator: statistical estimation of ribosomal gene copy numbers from draft genome assemblies.</title>
        <authorList>
            <person name="Perisin M.A."/>
            <person name="Vetter M."/>
            <person name="Gilbert J.A."/>
            <person name="Bergelson J."/>
        </authorList>
    </citation>
    <scope>NUCLEOTIDE SEQUENCE [LARGE SCALE GENOMIC DNA]</scope>
    <source>
        <strain evidence="3 4">MEDvA23</strain>
    </source>
</reference>
<dbReference type="Pfam" id="PF05532">
    <property type="entry name" value="CsbD"/>
    <property type="match status" value="1"/>
</dbReference>